<evidence type="ECO:0000313" key="2">
    <source>
        <dbReference type="Proteomes" id="UP000250299"/>
    </source>
</evidence>
<sequence length="96" mass="10784">MDTYIVSTARKDHDGKYVEFEWAKLDGHMHAIGHRQVVSFDQVCEALAKGDEVFADDHLSENRSRFFLGANASGGRVIELEACVSELEQIGDLPRF</sequence>
<evidence type="ECO:0000313" key="1">
    <source>
        <dbReference type="EMBL" id="AWY43902.1"/>
    </source>
</evidence>
<gene>
    <name evidence="1" type="ORF">DKY63_29920</name>
</gene>
<organism evidence="1 2">
    <name type="scientific">Pseudomonas putida</name>
    <name type="common">Arthrobacter siderocapsulatus</name>
    <dbReference type="NCBI Taxonomy" id="303"/>
    <lineage>
        <taxon>Bacteria</taxon>
        <taxon>Pseudomonadati</taxon>
        <taxon>Pseudomonadota</taxon>
        <taxon>Gammaproteobacteria</taxon>
        <taxon>Pseudomonadales</taxon>
        <taxon>Pseudomonadaceae</taxon>
        <taxon>Pseudomonas</taxon>
    </lineage>
</organism>
<proteinExistence type="predicted"/>
<accession>A0A2Z4RSG1</accession>
<dbReference type="RefSeq" id="WP_110967421.1">
    <property type="nucleotide sequence ID" value="NZ_CP029693.1"/>
</dbReference>
<name>A0A2Z4RSG1_PSEPU</name>
<dbReference type="OrthoDB" id="6900418at2"/>
<reference evidence="1 2" key="1">
    <citation type="submission" date="2018-05" db="EMBL/GenBank/DDBJ databases">
        <title>Whole genome sequence of Pseudomonas putida JBC17.</title>
        <authorList>
            <person name="Lee Y.H."/>
            <person name="David K."/>
        </authorList>
    </citation>
    <scope>NUCLEOTIDE SEQUENCE [LARGE SCALE GENOMIC DNA]</scope>
    <source>
        <strain evidence="1 2">JBC17</strain>
    </source>
</reference>
<dbReference type="AlphaFoldDB" id="A0A2Z4RSG1"/>
<protein>
    <submittedName>
        <fullName evidence="1">Uncharacterized protein</fullName>
    </submittedName>
</protein>
<dbReference type="EMBL" id="CP029693">
    <property type="protein sequence ID" value="AWY43902.1"/>
    <property type="molecule type" value="Genomic_DNA"/>
</dbReference>
<dbReference type="Proteomes" id="UP000250299">
    <property type="component" value="Chromosome"/>
</dbReference>